<keyword evidence="3 8" id="KW-0813">Transport</keyword>
<evidence type="ECO:0000256" key="6">
    <source>
        <dbReference type="ARBA" id="ARBA00022989"/>
    </source>
</evidence>
<gene>
    <name evidence="11" type="ORF">ACFFHU_24850</name>
</gene>
<keyword evidence="4" id="KW-1003">Cell membrane</keyword>
<keyword evidence="7 8" id="KW-0472">Membrane</keyword>
<comment type="similarity">
    <text evidence="2">Belongs to the binding-protein-dependent transport system permease family. CysTW subfamily.</text>
</comment>
<feature type="transmembrane region" description="Helical" evidence="8">
    <location>
        <begin position="236"/>
        <end position="255"/>
    </location>
</feature>
<protein>
    <submittedName>
        <fullName evidence="11">ABC transporter permease</fullName>
    </submittedName>
</protein>
<evidence type="ECO:0000256" key="5">
    <source>
        <dbReference type="ARBA" id="ARBA00022692"/>
    </source>
</evidence>
<dbReference type="Gene3D" id="1.10.3720.10">
    <property type="entry name" value="MetI-like"/>
    <property type="match status" value="1"/>
</dbReference>
<dbReference type="PROSITE" id="PS50928">
    <property type="entry name" value="ABC_TM1"/>
    <property type="match status" value="1"/>
</dbReference>
<evidence type="ECO:0000256" key="8">
    <source>
        <dbReference type="RuleBase" id="RU363032"/>
    </source>
</evidence>
<feature type="transmembrane region" description="Helical" evidence="8">
    <location>
        <begin position="103"/>
        <end position="125"/>
    </location>
</feature>
<dbReference type="RefSeq" id="WP_377342653.1">
    <property type="nucleotide sequence ID" value="NZ_JBHLUE010000021.1"/>
</dbReference>
<name>A0ABV6P2U7_9ACTN</name>
<dbReference type="CDD" id="cd06261">
    <property type="entry name" value="TM_PBP2"/>
    <property type="match status" value="1"/>
</dbReference>
<dbReference type="EMBL" id="JBHLUE010000021">
    <property type="protein sequence ID" value="MFC0567356.1"/>
    <property type="molecule type" value="Genomic_DNA"/>
</dbReference>
<dbReference type="PANTHER" id="PTHR43848">
    <property type="entry name" value="PUTRESCINE TRANSPORT SYSTEM PERMEASE PROTEIN POTI"/>
    <property type="match status" value="1"/>
</dbReference>
<sequence>MRRWLAAHWVLALAALVLGYLFLPIAVVAALSLNRPSSRLSYDFHEFTLDNWRNPCGSPGMCDALLRSVQIAVLATVVATVLGTLMAFALARHRFRGRSGINLLIFLPMATPELVMGSSLLTLFVAAGVPLGFWTVFIAHVMFCLSFVVVTVKARLAGMDRRLEEAAMDLYATPWQTFRRITLPLVLPGIVAAALLAFSLSFDDFIITNFNSGTTVTFPMFVWGAAQRGIPPQVNVIGTAMFAVAVLAVLAGSGAQRRRAGSAARRRAGSAPRPRAGSAPRPRAGSAPQPGRVAPAGRPGRTP</sequence>
<dbReference type="InterPro" id="IPR000515">
    <property type="entry name" value="MetI-like"/>
</dbReference>
<dbReference type="Proteomes" id="UP001589894">
    <property type="component" value="Unassembled WGS sequence"/>
</dbReference>
<evidence type="ECO:0000256" key="4">
    <source>
        <dbReference type="ARBA" id="ARBA00022475"/>
    </source>
</evidence>
<evidence type="ECO:0000259" key="10">
    <source>
        <dbReference type="PROSITE" id="PS50928"/>
    </source>
</evidence>
<dbReference type="InterPro" id="IPR051789">
    <property type="entry name" value="Bact_Polyamine_Transport"/>
</dbReference>
<feature type="compositionally biased region" description="Basic residues" evidence="9">
    <location>
        <begin position="258"/>
        <end position="268"/>
    </location>
</feature>
<feature type="compositionally biased region" description="Low complexity" evidence="9">
    <location>
        <begin position="269"/>
        <end position="292"/>
    </location>
</feature>
<feature type="transmembrane region" description="Helical" evidence="8">
    <location>
        <begin position="69"/>
        <end position="91"/>
    </location>
</feature>
<dbReference type="SUPFAM" id="SSF161098">
    <property type="entry name" value="MetI-like"/>
    <property type="match status" value="1"/>
</dbReference>
<comment type="caution">
    <text evidence="11">The sequence shown here is derived from an EMBL/GenBank/DDBJ whole genome shotgun (WGS) entry which is preliminary data.</text>
</comment>
<reference evidence="11 12" key="1">
    <citation type="submission" date="2024-09" db="EMBL/GenBank/DDBJ databases">
        <authorList>
            <person name="Sun Q."/>
            <person name="Mori K."/>
        </authorList>
    </citation>
    <scope>NUCLEOTIDE SEQUENCE [LARGE SCALE GENOMIC DNA]</scope>
    <source>
        <strain evidence="11 12">TBRC 2205</strain>
    </source>
</reference>
<dbReference type="InterPro" id="IPR035906">
    <property type="entry name" value="MetI-like_sf"/>
</dbReference>
<evidence type="ECO:0000256" key="3">
    <source>
        <dbReference type="ARBA" id="ARBA00022448"/>
    </source>
</evidence>
<keyword evidence="6 8" id="KW-1133">Transmembrane helix</keyword>
<comment type="subcellular location">
    <subcellularLocation>
        <location evidence="1 8">Cell membrane</location>
        <topology evidence="1 8">Multi-pass membrane protein</topology>
    </subcellularLocation>
</comment>
<feature type="transmembrane region" description="Helical" evidence="8">
    <location>
        <begin position="131"/>
        <end position="152"/>
    </location>
</feature>
<feature type="region of interest" description="Disordered" evidence="9">
    <location>
        <begin position="258"/>
        <end position="303"/>
    </location>
</feature>
<proteinExistence type="inferred from homology"/>
<feature type="domain" description="ABC transmembrane type-1" evidence="10">
    <location>
        <begin position="65"/>
        <end position="252"/>
    </location>
</feature>
<organism evidence="11 12">
    <name type="scientific">Plantactinospora siamensis</name>
    <dbReference type="NCBI Taxonomy" id="555372"/>
    <lineage>
        <taxon>Bacteria</taxon>
        <taxon>Bacillati</taxon>
        <taxon>Actinomycetota</taxon>
        <taxon>Actinomycetes</taxon>
        <taxon>Micromonosporales</taxon>
        <taxon>Micromonosporaceae</taxon>
        <taxon>Plantactinospora</taxon>
    </lineage>
</organism>
<keyword evidence="12" id="KW-1185">Reference proteome</keyword>
<evidence type="ECO:0000256" key="1">
    <source>
        <dbReference type="ARBA" id="ARBA00004651"/>
    </source>
</evidence>
<dbReference type="PANTHER" id="PTHR43848:SF2">
    <property type="entry name" value="PUTRESCINE TRANSPORT SYSTEM PERMEASE PROTEIN POTI"/>
    <property type="match status" value="1"/>
</dbReference>
<evidence type="ECO:0000256" key="9">
    <source>
        <dbReference type="SAM" id="MobiDB-lite"/>
    </source>
</evidence>
<keyword evidence="5 8" id="KW-0812">Transmembrane</keyword>
<dbReference type="Pfam" id="PF00528">
    <property type="entry name" value="BPD_transp_1"/>
    <property type="match status" value="1"/>
</dbReference>
<evidence type="ECO:0000313" key="12">
    <source>
        <dbReference type="Proteomes" id="UP001589894"/>
    </source>
</evidence>
<evidence type="ECO:0000256" key="7">
    <source>
        <dbReference type="ARBA" id="ARBA00023136"/>
    </source>
</evidence>
<accession>A0ABV6P2U7</accession>
<evidence type="ECO:0000256" key="2">
    <source>
        <dbReference type="ARBA" id="ARBA00007069"/>
    </source>
</evidence>
<feature type="transmembrane region" description="Helical" evidence="8">
    <location>
        <begin position="181"/>
        <end position="202"/>
    </location>
</feature>
<evidence type="ECO:0000313" key="11">
    <source>
        <dbReference type="EMBL" id="MFC0567356.1"/>
    </source>
</evidence>